<feature type="domain" description="R13L1/DRL21-like LRR repeat region" evidence="3">
    <location>
        <begin position="4"/>
        <end position="111"/>
    </location>
</feature>
<evidence type="ECO:0000259" key="2">
    <source>
        <dbReference type="Pfam" id="PF23598"/>
    </source>
</evidence>
<organism evidence="4 5">
    <name type="scientific">Trema orientale</name>
    <name type="common">Charcoal tree</name>
    <name type="synonym">Celtis orientalis</name>
    <dbReference type="NCBI Taxonomy" id="63057"/>
    <lineage>
        <taxon>Eukaryota</taxon>
        <taxon>Viridiplantae</taxon>
        <taxon>Streptophyta</taxon>
        <taxon>Embryophyta</taxon>
        <taxon>Tracheophyta</taxon>
        <taxon>Spermatophyta</taxon>
        <taxon>Magnoliopsida</taxon>
        <taxon>eudicotyledons</taxon>
        <taxon>Gunneridae</taxon>
        <taxon>Pentapetalae</taxon>
        <taxon>rosids</taxon>
        <taxon>fabids</taxon>
        <taxon>Rosales</taxon>
        <taxon>Cannabaceae</taxon>
        <taxon>Trema</taxon>
    </lineage>
</organism>
<dbReference type="Gene3D" id="3.80.10.10">
    <property type="entry name" value="Ribonuclease Inhibitor"/>
    <property type="match status" value="2"/>
</dbReference>
<dbReference type="PANTHER" id="PTHR47186:SF3">
    <property type="entry name" value="OS09G0267800 PROTEIN"/>
    <property type="match status" value="1"/>
</dbReference>
<dbReference type="InterPro" id="IPR055414">
    <property type="entry name" value="LRR_R13L4/SHOC2-like"/>
</dbReference>
<dbReference type="InterPro" id="IPR032675">
    <property type="entry name" value="LRR_dom_sf"/>
</dbReference>
<dbReference type="InParanoid" id="A0A2P5EH01"/>
<accession>A0A2P5EH01</accession>
<evidence type="ECO:0000313" key="5">
    <source>
        <dbReference type="Proteomes" id="UP000237000"/>
    </source>
</evidence>
<proteinExistence type="predicted"/>
<dbReference type="PANTHER" id="PTHR47186">
    <property type="entry name" value="LEUCINE-RICH REPEAT-CONTAINING PROTEIN 57"/>
    <property type="match status" value="1"/>
</dbReference>
<dbReference type="Pfam" id="PF23598">
    <property type="entry name" value="LRR_14"/>
    <property type="match status" value="1"/>
</dbReference>
<reference evidence="5" key="1">
    <citation type="submission" date="2016-06" db="EMBL/GenBank/DDBJ databases">
        <title>Parallel loss of symbiosis genes in relatives of nitrogen-fixing non-legume Parasponia.</title>
        <authorList>
            <person name="Van Velzen R."/>
            <person name="Holmer R."/>
            <person name="Bu F."/>
            <person name="Rutten L."/>
            <person name="Van Zeijl A."/>
            <person name="Liu W."/>
            <person name="Santuari L."/>
            <person name="Cao Q."/>
            <person name="Sharma T."/>
            <person name="Shen D."/>
            <person name="Roswanjaya Y."/>
            <person name="Wardhani T."/>
            <person name="Kalhor M.S."/>
            <person name="Jansen J."/>
            <person name="Van den Hoogen J."/>
            <person name="Gungor B."/>
            <person name="Hartog M."/>
            <person name="Hontelez J."/>
            <person name="Verver J."/>
            <person name="Yang W.-C."/>
            <person name="Schijlen E."/>
            <person name="Repin R."/>
            <person name="Schilthuizen M."/>
            <person name="Schranz E."/>
            <person name="Heidstra R."/>
            <person name="Miyata K."/>
            <person name="Fedorova E."/>
            <person name="Kohlen W."/>
            <person name="Bisseling T."/>
            <person name="Smit S."/>
            <person name="Geurts R."/>
        </authorList>
    </citation>
    <scope>NUCLEOTIDE SEQUENCE [LARGE SCALE GENOMIC DNA]</scope>
    <source>
        <strain evidence="5">cv. RG33-2</strain>
    </source>
</reference>
<evidence type="ECO:0000256" key="1">
    <source>
        <dbReference type="ARBA" id="ARBA00022737"/>
    </source>
</evidence>
<gene>
    <name evidence="4" type="ORF">TorRG33x02_193550</name>
</gene>
<dbReference type="InterPro" id="IPR056789">
    <property type="entry name" value="LRR_R13L1-DRL21"/>
</dbReference>
<feature type="domain" description="Disease resistance R13L4/SHOC-2-like LRR" evidence="2">
    <location>
        <begin position="221"/>
        <end position="329"/>
    </location>
</feature>
<comment type="caution">
    <text evidence="4">The sequence shown here is derived from an EMBL/GenBank/DDBJ whole genome shotgun (WGS) entry which is preliminary data.</text>
</comment>
<dbReference type="AlphaFoldDB" id="A0A2P5EH01"/>
<keyword evidence="5" id="KW-1185">Reference proteome</keyword>
<dbReference type="Proteomes" id="UP000237000">
    <property type="component" value="Unassembled WGS sequence"/>
</dbReference>
<sequence>LREEFQIKNLRHEKDVTAYVNVVPCGVRSLSLEWDSHAPKSKDKETPTDQSENLFPNLEELTVNGFNGVTLFSPGISSKMVKLTLRRCANCQYLPSLDQLLHLKVLILDEMIKLEYISNKDSKSESTTFFPCLQELWLTELPQLQGWWEKGVNDLTASFSCLSKLVIEDCPNLATMPLFPTLEAGLVLDTTCWKPFQLTMEQKTTATYDEASSSTSPPPSAPLSKLKNLSIVGIKDCKVDEIKWETLNCLRFLRFDCLPNLTTLPEGLQQATSLQELHVWRCGIKEIPNWINKLEQLKKLAIRVCSSLKSLPEEIRSLHSLETLEIEDCNTLLRRCEKEIGADWEKIVPIPYKRLGPISGR</sequence>
<protein>
    <submittedName>
        <fullName evidence="4">LRR domain containing protein</fullName>
    </submittedName>
</protein>
<name>A0A2P5EH01_TREOI</name>
<evidence type="ECO:0000313" key="4">
    <source>
        <dbReference type="EMBL" id="PON84803.1"/>
    </source>
</evidence>
<feature type="non-terminal residue" evidence="4">
    <location>
        <position position="1"/>
    </location>
</feature>
<keyword evidence="1" id="KW-0677">Repeat</keyword>
<dbReference type="EMBL" id="JXTC01000156">
    <property type="protein sequence ID" value="PON84803.1"/>
    <property type="molecule type" value="Genomic_DNA"/>
</dbReference>
<dbReference type="Pfam" id="PF25019">
    <property type="entry name" value="LRR_R13L1-DRL21"/>
    <property type="match status" value="1"/>
</dbReference>
<dbReference type="SUPFAM" id="SSF52058">
    <property type="entry name" value="L domain-like"/>
    <property type="match status" value="2"/>
</dbReference>
<evidence type="ECO:0000259" key="3">
    <source>
        <dbReference type="Pfam" id="PF25019"/>
    </source>
</evidence>
<dbReference type="OrthoDB" id="1189324at2759"/>